<accession>A0A1W9KQV4</accession>
<sequence length="167" mass="18930">MPKLDDTSWHLGSDDFDPDLPEENAATHIGFFVAWAINKGLWGASPGVDWTAAVQRVRDRVITGRTFLLEECDGKLFSGMLNDEGNAFAQTYYPRAYVRDFHSTLVVGLQSDYLVVDSWENYDRIAEVIEQRYTEKRQDLGGSSGSPHHQQRLSRLLGNCQIEDYSP</sequence>
<organism evidence="2 3">
    <name type="scientific">Rhodoferax ferrireducens</name>
    <dbReference type="NCBI Taxonomy" id="192843"/>
    <lineage>
        <taxon>Bacteria</taxon>
        <taxon>Pseudomonadati</taxon>
        <taxon>Pseudomonadota</taxon>
        <taxon>Betaproteobacteria</taxon>
        <taxon>Burkholderiales</taxon>
        <taxon>Comamonadaceae</taxon>
        <taxon>Rhodoferax</taxon>
    </lineage>
</organism>
<dbReference type="EMBL" id="MTEI01000014">
    <property type="protein sequence ID" value="OQW86652.1"/>
    <property type="molecule type" value="Genomic_DNA"/>
</dbReference>
<evidence type="ECO:0000313" key="2">
    <source>
        <dbReference type="EMBL" id="OQW86652.1"/>
    </source>
</evidence>
<reference evidence="2 3" key="1">
    <citation type="submission" date="2017-01" db="EMBL/GenBank/DDBJ databases">
        <title>Novel large sulfur bacteria in the metagenomes of groundwater-fed chemosynthetic microbial mats in the Lake Huron basin.</title>
        <authorList>
            <person name="Sharrar A.M."/>
            <person name="Flood B.E."/>
            <person name="Bailey J.V."/>
            <person name="Jones D.S."/>
            <person name="Biddanda B."/>
            <person name="Ruberg S.A."/>
            <person name="Marcus D.N."/>
            <person name="Dick G.J."/>
        </authorList>
    </citation>
    <scope>NUCLEOTIDE SEQUENCE [LARGE SCALE GENOMIC DNA]</scope>
    <source>
        <strain evidence="2">A7</strain>
    </source>
</reference>
<dbReference type="InterPro" id="IPR057154">
    <property type="entry name" value="DUF7832"/>
</dbReference>
<protein>
    <recommendedName>
        <fullName evidence="1">DUF7832 domain-containing protein</fullName>
    </recommendedName>
</protein>
<comment type="caution">
    <text evidence="2">The sequence shown here is derived from an EMBL/GenBank/DDBJ whole genome shotgun (WGS) entry which is preliminary data.</text>
</comment>
<gene>
    <name evidence="2" type="ORF">BWK72_16325</name>
</gene>
<dbReference type="AlphaFoldDB" id="A0A1W9KQV4"/>
<evidence type="ECO:0000313" key="3">
    <source>
        <dbReference type="Proteomes" id="UP000192505"/>
    </source>
</evidence>
<evidence type="ECO:0000259" key="1">
    <source>
        <dbReference type="Pfam" id="PF25191"/>
    </source>
</evidence>
<dbReference type="Pfam" id="PF25191">
    <property type="entry name" value="DUF7832"/>
    <property type="match status" value="1"/>
</dbReference>
<name>A0A1W9KQV4_9BURK</name>
<proteinExistence type="predicted"/>
<dbReference type="Proteomes" id="UP000192505">
    <property type="component" value="Unassembled WGS sequence"/>
</dbReference>
<feature type="domain" description="DUF7832" evidence="1">
    <location>
        <begin position="3"/>
        <end position="113"/>
    </location>
</feature>